<dbReference type="EMBL" id="BAAASJ010000122">
    <property type="protein sequence ID" value="GAA2662462.1"/>
    <property type="molecule type" value="Genomic_DNA"/>
</dbReference>
<dbReference type="Proteomes" id="UP001500151">
    <property type="component" value="Unassembled WGS sequence"/>
</dbReference>
<sequence length="111" mass="11687">MARVRPRTPRTPYSPASVVMVGAVRRRPVPERAAVRTRGYVRSGQAGGGGDADDHDEYGKGDEPECGRARDLERVPSAVPGDPRTQVPGLGRAATGSAGRLGGARPRWVSA</sequence>
<protein>
    <submittedName>
        <fullName evidence="2">Uncharacterized protein</fullName>
    </submittedName>
</protein>
<gene>
    <name evidence="2" type="ORF">GCM10010307_81530</name>
</gene>
<accession>A0ABN3S0G7</accession>
<evidence type="ECO:0000256" key="1">
    <source>
        <dbReference type="SAM" id="MobiDB-lite"/>
    </source>
</evidence>
<organism evidence="2 3">
    <name type="scientific">Streptomyces vastus</name>
    <dbReference type="NCBI Taxonomy" id="285451"/>
    <lineage>
        <taxon>Bacteria</taxon>
        <taxon>Bacillati</taxon>
        <taxon>Actinomycetota</taxon>
        <taxon>Actinomycetes</taxon>
        <taxon>Kitasatosporales</taxon>
        <taxon>Streptomycetaceae</taxon>
        <taxon>Streptomyces</taxon>
    </lineage>
</organism>
<keyword evidence="3" id="KW-1185">Reference proteome</keyword>
<evidence type="ECO:0000313" key="3">
    <source>
        <dbReference type="Proteomes" id="UP001500151"/>
    </source>
</evidence>
<reference evidence="2 3" key="1">
    <citation type="journal article" date="2019" name="Int. J. Syst. Evol. Microbiol.">
        <title>The Global Catalogue of Microorganisms (GCM) 10K type strain sequencing project: providing services to taxonomists for standard genome sequencing and annotation.</title>
        <authorList>
            <consortium name="The Broad Institute Genomics Platform"/>
            <consortium name="The Broad Institute Genome Sequencing Center for Infectious Disease"/>
            <person name="Wu L."/>
            <person name="Ma J."/>
        </authorList>
    </citation>
    <scope>NUCLEOTIDE SEQUENCE [LARGE SCALE GENOMIC DNA]</scope>
    <source>
        <strain evidence="2 3">JCM 4524</strain>
    </source>
</reference>
<name>A0ABN3S0G7_9ACTN</name>
<feature type="compositionally biased region" description="Basic and acidic residues" evidence="1">
    <location>
        <begin position="57"/>
        <end position="74"/>
    </location>
</feature>
<proteinExistence type="predicted"/>
<comment type="caution">
    <text evidence="2">The sequence shown here is derived from an EMBL/GenBank/DDBJ whole genome shotgun (WGS) entry which is preliminary data.</text>
</comment>
<evidence type="ECO:0000313" key="2">
    <source>
        <dbReference type="EMBL" id="GAA2662462.1"/>
    </source>
</evidence>
<feature type="region of interest" description="Disordered" evidence="1">
    <location>
        <begin position="35"/>
        <end position="111"/>
    </location>
</feature>